<dbReference type="AlphaFoldDB" id="A0A6N9NMP1"/>
<accession>A0A6N9NMP1</accession>
<evidence type="ECO:0000313" key="1">
    <source>
        <dbReference type="EMBL" id="NBG67154.1"/>
    </source>
</evidence>
<organism evidence="1 2">
    <name type="scientific">Acidiluteibacter ferrifornacis</name>
    <dbReference type="NCBI Taxonomy" id="2692424"/>
    <lineage>
        <taxon>Bacteria</taxon>
        <taxon>Pseudomonadati</taxon>
        <taxon>Bacteroidota</taxon>
        <taxon>Flavobacteriia</taxon>
        <taxon>Flavobacteriales</taxon>
        <taxon>Cryomorphaceae</taxon>
        <taxon>Acidiluteibacter</taxon>
    </lineage>
</organism>
<sequence length="1259" mass="145937">MKWIDTTDIRSWANRRDCQETLPLMVRKLIRATAHSIKNIKFPSGDNVLIGGWDGILEMAEETEYLPLGISLWEFGSNRDIKGKADSDYKKRTENPLGYNPKDSTYIFVTPRLWQNAEEWADEKKAEGKWKDVKVLNAEVLEEWLEVAPTVSAWLAKHIGKYPDGGIQSTDDFWEEWSSGIKFNLNSDILLGGRRKEQEKVFESTIPSSILLIQGFSREESLAFIISCFKNEESKEEDFFSRSIIVDNEEAFRELSIQDTPLILIPRFEDTGIFNRAIQKGHSIFIPLGADSTSNWTNKIKLPQIERDSFVAALMKSGLTKEFAERYSKESARNITILRRQLEFTRTTPEWAMPENVSDLIPALIIGRWDENFESDRNLISNIARISYEEYIKKLSRWLYTPDSPILKIGSTWRLTSPFDVWSNASIHLGKADFEMLSNSVLEVLSEINPAFDLEADKRYMASIYGKTREYSGWVREGVVQSLILTSILGDDLNFNLPVKADVWIDNIIREFLKTDDKLLWKSFESKLPLIAEASPTSFLSAVENLIEIENSPIVALFEEEPGFLTSQSYHTGLLWALEGLAWFPQYLSRASLLLAKLASIDPGGNLSNRPINSLREIFKSWHYQTLSSYEERMQVLSLISEKEPNIAWKILIGMLPDSGGGTAFPTHKTRWRMFNLETEKPITYKEIYDTHSTAVDLLLSIIDKQESKIGILIEESVNLSPHDRDKVLSYVERAISKFNQIEYNAWHSTRELLYHHRSYPDAQWALNAEELDRYEKIYEILLPSDDIINAKWLFDDHWPQLPEGHQHKKESHDDYQKKIDDKRKDILISLYEKFGLEIITKLSGIVKERWILGDISAFVIIKDEDVHALCNQLNEGLTNQYFIQSFINRKTIINGIEWSFKLYEELNSRGFNNSALSALFIPLNQTQQLWDFVESTNENISKEYWRNVHPRFYHISIEEKIYGIEKLLLNKRFISSINISSHFIEELPSNLIIQILEKAGTETSEEQARFDVYRVNKLFESLDNRSDFDINSLINLEWIYLTLLASYGNKRKPKRLHEELANNPAFFMDIIKWIYKPDDESKVPENQNGLTDEQIKNRAKQSFDLLQSWKKIPGIDDSHNIDEDFLRKWIETTRQLAVEYGRLDTVDSYIGKVLAQYPEDENAVWPPSIICSIIENLNSESLNRNFSSATFNKRGSSSRAAYAGGDIEREKAAYFNKLAEKHRNKYLVITSIFENLEKGYELDAKRMDEQAERDRLDY</sequence>
<keyword evidence="2" id="KW-1185">Reference proteome</keyword>
<name>A0A6N9NMP1_9FLAO</name>
<reference evidence="1 2" key="1">
    <citation type="submission" date="2019-12" db="EMBL/GenBank/DDBJ databases">
        <authorList>
            <person name="Zhao J."/>
        </authorList>
    </citation>
    <scope>NUCLEOTIDE SEQUENCE [LARGE SCALE GENOMIC DNA]</scope>
    <source>
        <strain evidence="1 2">S-15</strain>
    </source>
</reference>
<dbReference type="Proteomes" id="UP000470771">
    <property type="component" value="Unassembled WGS sequence"/>
</dbReference>
<gene>
    <name evidence="1" type="ORF">GQN54_13575</name>
</gene>
<comment type="caution">
    <text evidence="1">The sequence shown here is derived from an EMBL/GenBank/DDBJ whole genome shotgun (WGS) entry which is preliminary data.</text>
</comment>
<evidence type="ECO:0000313" key="2">
    <source>
        <dbReference type="Proteomes" id="UP000470771"/>
    </source>
</evidence>
<dbReference type="RefSeq" id="WP_160634097.1">
    <property type="nucleotide sequence ID" value="NZ_WWNE01000012.1"/>
</dbReference>
<protein>
    <submittedName>
        <fullName evidence="1">Uncharacterized protein</fullName>
    </submittedName>
</protein>
<dbReference type="EMBL" id="WWNE01000012">
    <property type="protein sequence ID" value="NBG67154.1"/>
    <property type="molecule type" value="Genomic_DNA"/>
</dbReference>
<proteinExistence type="predicted"/>